<reference evidence="2 3" key="1">
    <citation type="submission" date="2018-09" db="EMBL/GenBank/DDBJ databases">
        <title>Marinorhizobium profundi gen. nov., sp. nov., isolated from a deep-sea sediment sample from the New Britain Trench and proposal of Marinorhizobiaceae fam. nov. in the order Rhizobiales of the class Alphaproteobacteria.</title>
        <authorList>
            <person name="Cao J."/>
        </authorList>
    </citation>
    <scope>NUCLEOTIDE SEQUENCE [LARGE SCALE GENOMIC DNA]</scope>
    <source>
        <strain evidence="2 3">WS11</strain>
    </source>
</reference>
<accession>A0A3Q8XP39</accession>
<dbReference type="AlphaFoldDB" id="A0A3Q8XP39"/>
<dbReference type="Proteomes" id="UP000268192">
    <property type="component" value="Chromosome"/>
</dbReference>
<keyword evidence="1" id="KW-0175">Coiled coil</keyword>
<dbReference type="KEGG" id="abaw:D5400_12455"/>
<keyword evidence="3" id="KW-1185">Reference proteome</keyword>
<proteinExistence type="predicted"/>
<evidence type="ECO:0000256" key="1">
    <source>
        <dbReference type="SAM" id="Coils"/>
    </source>
</evidence>
<organism evidence="2 3">
    <name type="scientific">Georhizobium profundi</name>
    <dbReference type="NCBI Taxonomy" id="2341112"/>
    <lineage>
        <taxon>Bacteria</taxon>
        <taxon>Pseudomonadati</taxon>
        <taxon>Pseudomonadota</taxon>
        <taxon>Alphaproteobacteria</taxon>
        <taxon>Hyphomicrobiales</taxon>
        <taxon>Rhizobiaceae</taxon>
        <taxon>Georhizobium</taxon>
    </lineage>
</organism>
<gene>
    <name evidence="2" type="ORF">D5400_12455</name>
</gene>
<protein>
    <submittedName>
        <fullName evidence="2">Uncharacterized protein</fullName>
    </submittedName>
</protein>
<evidence type="ECO:0000313" key="3">
    <source>
        <dbReference type="Proteomes" id="UP000268192"/>
    </source>
</evidence>
<evidence type="ECO:0000313" key="2">
    <source>
        <dbReference type="EMBL" id="AZN71977.1"/>
    </source>
</evidence>
<dbReference type="OrthoDB" id="978985at2"/>
<dbReference type="EMBL" id="CP032509">
    <property type="protein sequence ID" value="AZN71977.1"/>
    <property type="molecule type" value="Genomic_DNA"/>
</dbReference>
<sequence length="432" mass="48823">MTAEIAIMNKTAIALAADSKVTLNVGGQQKTYDTVDKLFSLSKSEPMGAMIYGNAEFMGFPWETIIKEYRRRDPRKKFDTVFDWADDLLKFLTTFFSFSVEDERAFMRQLAGSTVRRVLGRWFEYQKQYGSADEDVMSDLLEELQTHIQEWEDEEDFLNDQEWASIQEAATNAINEWLGDQIFENEPALRTAAHRLAELSIRKLRPSPAHSGLVVAGFGEKELLPSLVAYEVDGILGGKLKCRKCANYDTTRVSTGMIRPFAQSDMVYRFMEGIDPAYAVELHESIYSLLLKNTVATAEAFGHSSEQIADNQEALESAVASAVESFMEESRKHRWEQYAQPIIDMAKMLPKDELAHMAESLVSLTSLQRRVSRDIETVGGAIDVAVISKGDGFVWIKRKHYFNPDRNLRFVSGYFSEYGATSKMDGGSDDDS</sequence>
<dbReference type="RefSeq" id="WP_126010293.1">
    <property type="nucleotide sequence ID" value="NZ_CP032509.1"/>
</dbReference>
<name>A0A3Q8XP39_9HYPH</name>
<feature type="coiled-coil region" evidence="1">
    <location>
        <begin position="134"/>
        <end position="161"/>
    </location>
</feature>